<organism evidence="2 3">
    <name type="scientific">Mucilaginibacter celer</name>
    <dbReference type="NCBI Taxonomy" id="2305508"/>
    <lineage>
        <taxon>Bacteria</taxon>
        <taxon>Pseudomonadati</taxon>
        <taxon>Bacteroidota</taxon>
        <taxon>Sphingobacteriia</taxon>
        <taxon>Sphingobacteriales</taxon>
        <taxon>Sphingobacteriaceae</taxon>
        <taxon>Mucilaginibacter</taxon>
    </lineage>
</organism>
<dbReference type="RefSeq" id="WP_119411528.1">
    <property type="nucleotide sequence ID" value="NZ_CP032869.1"/>
</dbReference>
<dbReference type="OrthoDB" id="1149873at2"/>
<evidence type="ECO:0000313" key="2">
    <source>
        <dbReference type="EMBL" id="AYL95570.1"/>
    </source>
</evidence>
<protein>
    <recommendedName>
        <fullName evidence="4">Zinc ribbon domain-containing protein</fullName>
    </recommendedName>
</protein>
<accession>A0A494VQM5</accession>
<keyword evidence="1" id="KW-0812">Transmembrane</keyword>
<keyword evidence="1" id="KW-1133">Transmembrane helix</keyword>
<dbReference type="EMBL" id="CP032869">
    <property type="protein sequence ID" value="AYL95570.1"/>
    <property type="molecule type" value="Genomic_DNA"/>
</dbReference>
<reference evidence="2 3" key="1">
    <citation type="submission" date="2018-10" db="EMBL/GenBank/DDBJ databases">
        <title>Genome sequencing of Mucilaginibacter sp. HYN0043.</title>
        <authorList>
            <person name="Kim M."/>
            <person name="Yi H."/>
        </authorList>
    </citation>
    <scope>NUCLEOTIDE SEQUENCE [LARGE SCALE GENOMIC DNA]</scope>
    <source>
        <strain evidence="2 3">HYN0043</strain>
    </source>
</reference>
<dbReference type="Proteomes" id="UP000270046">
    <property type="component" value="Chromosome"/>
</dbReference>
<gene>
    <name evidence="2" type="ORF">HYN43_009830</name>
</gene>
<name>A0A494VQM5_9SPHI</name>
<sequence length="105" mass="10975">MDNISSRKCPNCGAGLIPANADTFQCSYCGNFLTLTLTPEEAYQPVSNAQNDAIVDTPESNEDLLNGADTEGSSTKGQAEGMLVALLLLAALVIMVVVIIANNRG</sequence>
<keyword evidence="1" id="KW-0472">Membrane</keyword>
<dbReference type="AlphaFoldDB" id="A0A494VQM5"/>
<evidence type="ECO:0000313" key="3">
    <source>
        <dbReference type="Proteomes" id="UP000270046"/>
    </source>
</evidence>
<dbReference type="KEGG" id="muh:HYN43_009830"/>
<evidence type="ECO:0000256" key="1">
    <source>
        <dbReference type="SAM" id="Phobius"/>
    </source>
</evidence>
<keyword evidence="3" id="KW-1185">Reference proteome</keyword>
<proteinExistence type="predicted"/>
<evidence type="ECO:0008006" key="4">
    <source>
        <dbReference type="Google" id="ProtNLM"/>
    </source>
</evidence>
<feature type="transmembrane region" description="Helical" evidence="1">
    <location>
        <begin position="83"/>
        <end position="101"/>
    </location>
</feature>